<evidence type="ECO:0000313" key="2">
    <source>
        <dbReference type="EMBL" id="CAK9134275.1"/>
    </source>
</evidence>
<dbReference type="Proteomes" id="UP001642360">
    <property type="component" value="Unassembled WGS sequence"/>
</dbReference>
<gene>
    <name evidence="2" type="ORF">ILEXP_LOCUS1212</name>
    <name evidence="3" type="ORF">ILEXP_LOCUS54593</name>
</gene>
<sequence length="108" mass="11784">MSSDCSSSVFVAACCSSAIVCTIVGIHLGCSWLYTCGYRSQLWNQYGLKKTPCNDCLVHWCCGPCALCQEYRELQNRGFDMSIGWRANAARQTGGVAMAPVVEKGMAR</sequence>
<keyword evidence="4" id="KW-1185">Reference proteome</keyword>
<keyword evidence="1" id="KW-0812">Transmembrane</keyword>
<reference evidence="2 4" key="1">
    <citation type="submission" date="2024-02" db="EMBL/GenBank/DDBJ databases">
        <authorList>
            <person name="Vignale AGUSTIN F."/>
            <person name="Sosa J E."/>
            <person name="Modenutti C."/>
        </authorList>
    </citation>
    <scope>NUCLEOTIDE SEQUENCE [LARGE SCALE GENOMIC DNA]</scope>
</reference>
<evidence type="ECO:0000313" key="4">
    <source>
        <dbReference type="Proteomes" id="UP001642360"/>
    </source>
</evidence>
<dbReference type="NCBIfam" id="TIGR01571">
    <property type="entry name" value="A_thal_Cys_rich"/>
    <property type="match status" value="1"/>
</dbReference>
<dbReference type="Pfam" id="PF04749">
    <property type="entry name" value="PLAC8"/>
    <property type="match status" value="1"/>
</dbReference>
<dbReference type="EMBL" id="CAUOFW020000392">
    <property type="protein sequence ID" value="CAK9134275.1"/>
    <property type="molecule type" value="Genomic_DNA"/>
</dbReference>
<comment type="caution">
    <text evidence="2">The sequence shown here is derived from an EMBL/GenBank/DDBJ whole genome shotgun (WGS) entry which is preliminary data.</text>
</comment>
<organism evidence="2 4">
    <name type="scientific">Ilex paraguariensis</name>
    <name type="common">yerba mate</name>
    <dbReference type="NCBI Taxonomy" id="185542"/>
    <lineage>
        <taxon>Eukaryota</taxon>
        <taxon>Viridiplantae</taxon>
        <taxon>Streptophyta</taxon>
        <taxon>Embryophyta</taxon>
        <taxon>Tracheophyta</taxon>
        <taxon>Spermatophyta</taxon>
        <taxon>Magnoliopsida</taxon>
        <taxon>eudicotyledons</taxon>
        <taxon>Gunneridae</taxon>
        <taxon>Pentapetalae</taxon>
        <taxon>asterids</taxon>
        <taxon>campanulids</taxon>
        <taxon>Aquifoliales</taxon>
        <taxon>Aquifoliaceae</taxon>
        <taxon>Ilex</taxon>
    </lineage>
</organism>
<feature type="transmembrane region" description="Helical" evidence="1">
    <location>
        <begin position="9"/>
        <end position="34"/>
    </location>
</feature>
<name>A0ABC8QP33_9AQUA</name>
<accession>A0ABC8QP33</accession>
<evidence type="ECO:0000313" key="3">
    <source>
        <dbReference type="EMBL" id="CAK9184290.1"/>
    </source>
</evidence>
<keyword evidence="1" id="KW-1133">Transmembrane helix</keyword>
<dbReference type="InterPro" id="IPR006461">
    <property type="entry name" value="PLAC_motif_containing"/>
</dbReference>
<proteinExistence type="predicted"/>
<evidence type="ECO:0000256" key="1">
    <source>
        <dbReference type="SAM" id="Phobius"/>
    </source>
</evidence>
<protein>
    <submittedName>
        <fullName evidence="2">Uncharacterized protein</fullName>
    </submittedName>
</protein>
<dbReference type="EMBL" id="CAUOFW020008918">
    <property type="protein sequence ID" value="CAK9184290.1"/>
    <property type="molecule type" value="Genomic_DNA"/>
</dbReference>
<dbReference type="AlphaFoldDB" id="A0ABC8QP33"/>
<dbReference type="PANTHER" id="PTHR15907">
    <property type="entry name" value="DUF614 FAMILY PROTEIN-RELATED"/>
    <property type="match status" value="1"/>
</dbReference>
<keyword evidence="1" id="KW-0472">Membrane</keyword>